<protein>
    <submittedName>
        <fullName evidence="2">Uncharacterized protein</fullName>
    </submittedName>
</protein>
<organism evidence="2 3">
    <name type="scientific">Fragilariopsis cylindrus CCMP1102</name>
    <dbReference type="NCBI Taxonomy" id="635003"/>
    <lineage>
        <taxon>Eukaryota</taxon>
        <taxon>Sar</taxon>
        <taxon>Stramenopiles</taxon>
        <taxon>Ochrophyta</taxon>
        <taxon>Bacillariophyta</taxon>
        <taxon>Bacillariophyceae</taxon>
        <taxon>Bacillariophycidae</taxon>
        <taxon>Bacillariales</taxon>
        <taxon>Bacillariaceae</taxon>
        <taxon>Fragilariopsis</taxon>
    </lineage>
</organism>
<keyword evidence="3" id="KW-1185">Reference proteome</keyword>
<evidence type="ECO:0000256" key="1">
    <source>
        <dbReference type="SAM" id="MobiDB-lite"/>
    </source>
</evidence>
<dbReference type="InParanoid" id="A0A1E7ETR6"/>
<dbReference type="AlphaFoldDB" id="A0A1E7ETR6"/>
<name>A0A1E7ETR6_9STRA</name>
<proteinExistence type="predicted"/>
<sequence length="398" mass="44762">MELSIEPCENNNNSTVVVDSGVKSLGPAYFSKPPRIIVSSTTTRNTAINNNGNRNVDIDVDDADNKKMDCGDCDGNNDDKKDNNKSTFDPTMCKVELTLYTAKLPERGMTTPVKKANRRNPSEIDDQTKDTASDEAIVIAVIDGTSFQVDLNRMQSITSTNQKGEMSVSSRGDTNSTIKTMINSTSRRDDAITLDLVHKKLKILLASDYVRPFPLSYSGLIASLDQKNNNSNNNNNDDDNDILECARMCNQSYSKSWNNFISFGDVLQKPVVRSEQQCSTTASSMMDSIRENDFKETINQFMQTIPKQVCSSFIEADQRAAALNLYDEKIGQQNVAFDDIIREYWPKNSISSNKRRRVESQHNSNNNVDYTGQFADILKEHKKLLKSKHELFLLPLRE</sequence>
<feature type="region of interest" description="Disordered" evidence="1">
    <location>
        <begin position="112"/>
        <end position="131"/>
    </location>
</feature>
<dbReference type="KEGG" id="fcy:FRACYDRAFT_248267"/>
<gene>
    <name evidence="2" type="ORF">FRACYDRAFT_248267</name>
</gene>
<feature type="compositionally biased region" description="Basic and acidic residues" evidence="1">
    <location>
        <begin position="120"/>
        <end position="131"/>
    </location>
</feature>
<accession>A0A1E7ETR6</accession>
<evidence type="ECO:0000313" key="3">
    <source>
        <dbReference type="Proteomes" id="UP000095751"/>
    </source>
</evidence>
<dbReference type="EMBL" id="KV784375">
    <property type="protein sequence ID" value="OEU09418.1"/>
    <property type="molecule type" value="Genomic_DNA"/>
</dbReference>
<dbReference type="Proteomes" id="UP000095751">
    <property type="component" value="Unassembled WGS sequence"/>
</dbReference>
<feature type="region of interest" description="Disordered" evidence="1">
    <location>
        <begin position="69"/>
        <end position="88"/>
    </location>
</feature>
<evidence type="ECO:0000313" key="2">
    <source>
        <dbReference type="EMBL" id="OEU09418.1"/>
    </source>
</evidence>
<dbReference type="OrthoDB" id="10611509at2759"/>
<reference evidence="2 3" key="1">
    <citation type="submission" date="2016-09" db="EMBL/GenBank/DDBJ databases">
        <title>Extensive genetic diversity and differential bi-allelic expression allows diatom success in the polar Southern Ocean.</title>
        <authorList>
            <consortium name="DOE Joint Genome Institute"/>
            <person name="Mock T."/>
            <person name="Otillar R.P."/>
            <person name="Strauss J."/>
            <person name="Dupont C."/>
            <person name="Frickenhaus S."/>
            <person name="Maumus F."/>
            <person name="Mcmullan M."/>
            <person name="Sanges R."/>
            <person name="Schmutz J."/>
            <person name="Toseland A."/>
            <person name="Valas R."/>
            <person name="Veluchamy A."/>
            <person name="Ward B.J."/>
            <person name="Allen A."/>
            <person name="Barry K."/>
            <person name="Falciatore A."/>
            <person name="Ferrante M."/>
            <person name="Fortunato A.E."/>
            <person name="Gloeckner G."/>
            <person name="Gruber A."/>
            <person name="Hipkin R."/>
            <person name="Janech M."/>
            <person name="Kroth P."/>
            <person name="Leese F."/>
            <person name="Lindquist E."/>
            <person name="Lyon B.R."/>
            <person name="Martin J."/>
            <person name="Mayer C."/>
            <person name="Parker M."/>
            <person name="Quesneville H."/>
            <person name="Raymond J."/>
            <person name="Uhlig C."/>
            <person name="Valentin K.U."/>
            <person name="Worden A.Z."/>
            <person name="Armbrust E.V."/>
            <person name="Bowler C."/>
            <person name="Green B."/>
            <person name="Moulton V."/>
            <person name="Van Oosterhout C."/>
            <person name="Grigoriev I."/>
        </authorList>
    </citation>
    <scope>NUCLEOTIDE SEQUENCE [LARGE SCALE GENOMIC DNA]</scope>
    <source>
        <strain evidence="2 3">CCMP1102</strain>
    </source>
</reference>